<dbReference type="AlphaFoldDB" id="A0A1I3WVA3"/>
<name>A0A1I3WVA3_HALDA</name>
<evidence type="ECO:0000259" key="1">
    <source>
        <dbReference type="Pfam" id="PF07435"/>
    </source>
</evidence>
<gene>
    <name evidence="2" type="ORF">SAMN04487936_107120</name>
</gene>
<dbReference type="RefSeq" id="WP_075037042.1">
    <property type="nucleotide sequence ID" value="NZ_FOSB01000007.1"/>
</dbReference>
<accession>A0A1I3WVA3</accession>
<feature type="domain" description="Regulatory protein YycH" evidence="1">
    <location>
        <begin position="4"/>
        <end position="444"/>
    </location>
</feature>
<proteinExistence type="predicted"/>
<protein>
    <submittedName>
        <fullName evidence="2">Two-component signal transduction system YycFG, regulatory protein YycH</fullName>
    </submittedName>
</protein>
<dbReference type="Gene3D" id="3.30.310.160">
    <property type="entry name" value="YycH protein, domain 2"/>
    <property type="match status" value="1"/>
</dbReference>
<sequence>MNRETMKSIILVILIAFSLVLTVALWNYQPVNDTIDDNVLIGNTQLDELGSERTLSELIIPEEIVFHDGDAYYTHAESIDNKDFYQQQIQQWNVTNIDTSPGSINLDNHHHAVEIVFPAEIPIQTIQDLFVLNNEEGLEGIQASFDRIFVVQQNGGSVSSTFSLWFVDSDSSENRFSLKADISTSAGENAFRELDDKEELKELIRVRDTIANEEGSNEGFANIYLPKQTSRIPEYVLQTDSLDVRPLQNDLFPSNTAVTSYTASGGERVTKTFKQQLTQFDKRMEYELTIPNAANQDDLQVYDMLNQSMQDINSHLGWTNDYRLSSVLTGWNQVQYQMYFGDLPVMENSETSMLATIMMRYQQGQIQEYKRPLVKFSSITSERKATLKSGEQVLEDLQEKNDLDNRTILDLEIMYTLEEQRNNLVFSLIPEWYIKTNAGWMKVYSEEQSQNEEIS</sequence>
<dbReference type="Pfam" id="PF07435">
    <property type="entry name" value="YycH"/>
    <property type="match status" value="1"/>
</dbReference>
<dbReference type="CDD" id="cd15787">
    <property type="entry name" value="YycH_N"/>
    <property type="match status" value="1"/>
</dbReference>
<dbReference type="InterPro" id="IPR009996">
    <property type="entry name" value="YycH"/>
</dbReference>
<dbReference type="InterPro" id="IPR042274">
    <property type="entry name" value="YycH/YycI_2"/>
</dbReference>
<evidence type="ECO:0000313" key="3">
    <source>
        <dbReference type="Proteomes" id="UP000183557"/>
    </source>
</evidence>
<keyword evidence="3" id="KW-1185">Reference proteome</keyword>
<reference evidence="3" key="1">
    <citation type="submission" date="2016-10" db="EMBL/GenBank/DDBJ databases">
        <authorList>
            <person name="Varghese N."/>
            <person name="Submissions S."/>
        </authorList>
    </citation>
    <scope>NUCLEOTIDE SEQUENCE [LARGE SCALE GENOMIC DNA]</scope>
    <source>
        <strain evidence="3">CGMCC 1.3704</strain>
    </source>
</reference>
<dbReference type="Proteomes" id="UP000183557">
    <property type="component" value="Unassembled WGS sequence"/>
</dbReference>
<dbReference type="EMBL" id="FOSB01000007">
    <property type="protein sequence ID" value="SFK10381.1"/>
    <property type="molecule type" value="Genomic_DNA"/>
</dbReference>
<evidence type="ECO:0000313" key="2">
    <source>
        <dbReference type="EMBL" id="SFK10381.1"/>
    </source>
</evidence>
<organism evidence="2 3">
    <name type="scientific">Halobacillus dabanensis</name>
    <dbReference type="NCBI Taxonomy" id="240302"/>
    <lineage>
        <taxon>Bacteria</taxon>
        <taxon>Bacillati</taxon>
        <taxon>Bacillota</taxon>
        <taxon>Bacilli</taxon>
        <taxon>Bacillales</taxon>
        <taxon>Bacillaceae</taxon>
        <taxon>Halobacillus</taxon>
    </lineage>
</organism>